<organism evidence="1">
    <name type="scientific">Arundo donax</name>
    <name type="common">Giant reed</name>
    <name type="synonym">Donax arundinaceus</name>
    <dbReference type="NCBI Taxonomy" id="35708"/>
    <lineage>
        <taxon>Eukaryota</taxon>
        <taxon>Viridiplantae</taxon>
        <taxon>Streptophyta</taxon>
        <taxon>Embryophyta</taxon>
        <taxon>Tracheophyta</taxon>
        <taxon>Spermatophyta</taxon>
        <taxon>Magnoliopsida</taxon>
        <taxon>Liliopsida</taxon>
        <taxon>Poales</taxon>
        <taxon>Poaceae</taxon>
        <taxon>PACMAD clade</taxon>
        <taxon>Arundinoideae</taxon>
        <taxon>Arundineae</taxon>
        <taxon>Arundo</taxon>
    </lineage>
</organism>
<proteinExistence type="predicted"/>
<accession>A0A0A8XPN4</accession>
<sequence length="32" mass="3515">MIVLGPDRRLGRKEVVNATMTNRIASSLTITT</sequence>
<dbReference type="EMBL" id="GBRH01282121">
    <property type="protein sequence ID" value="JAD15774.1"/>
    <property type="molecule type" value="Transcribed_RNA"/>
</dbReference>
<evidence type="ECO:0000313" key="1">
    <source>
        <dbReference type="EMBL" id="JAD15774.1"/>
    </source>
</evidence>
<name>A0A0A8XPN4_ARUDO</name>
<protein>
    <submittedName>
        <fullName evidence="1">Uncharacterized protein</fullName>
    </submittedName>
</protein>
<dbReference type="AlphaFoldDB" id="A0A0A8XPN4"/>
<reference evidence="1" key="1">
    <citation type="submission" date="2014-09" db="EMBL/GenBank/DDBJ databases">
        <authorList>
            <person name="Magalhaes I.L.F."/>
            <person name="Oliveira U."/>
            <person name="Santos F.R."/>
            <person name="Vidigal T.H.D.A."/>
            <person name="Brescovit A.D."/>
            <person name="Santos A.J."/>
        </authorList>
    </citation>
    <scope>NUCLEOTIDE SEQUENCE</scope>
    <source>
        <tissue evidence="1">Shoot tissue taken approximately 20 cm above the soil surface</tissue>
    </source>
</reference>
<reference evidence="1" key="2">
    <citation type="journal article" date="2015" name="Data Brief">
        <title>Shoot transcriptome of the giant reed, Arundo donax.</title>
        <authorList>
            <person name="Barrero R.A."/>
            <person name="Guerrero F.D."/>
            <person name="Moolhuijzen P."/>
            <person name="Goolsby J.A."/>
            <person name="Tidwell J."/>
            <person name="Bellgard S.E."/>
            <person name="Bellgard M.I."/>
        </authorList>
    </citation>
    <scope>NUCLEOTIDE SEQUENCE</scope>
    <source>
        <tissue evidence="1">Shoot tissue taken approximately 20 cm above the soil surface</tissue>
    </source>
</reference>